<keyword evidence="2" id="KW-0472">Membrane</keyword>
<protein>
    <recommendedName>
        <fullName evidence="5">Type 4 fimbrial biogenesis protein PilX N-terminal domain-containing protein</fullName>
    </recommendedName>
</protein>
<accession>A0ABZ1C9I4</accession>
<feature type="transmembrane region" description="Helical" evidence="2">
    <location>
        <begin position="12"/>
        <end position="35"/>
    </location>
</feature>
<reference evidence="3 4" key="1">
    <citation type="submission" date="2023-12" db="EMBL/GenBank/DDBJ databases">
        <title>Description of an unclassified Opitutus bacterium of Verrucomicrobiota.</title>
        <authorList>
            <person name="Zhang D.-F."/>
        </authorList>
    </citation>
    <scope>NUCLEOTIDE SEQUENCE [LARGE SCALE GENOMIC DNA]</scope>
    <source>
        <strain evidence="3 4">WL0086</strain>
    </source>
</reference>
<keyword evidence="4" id="KW-1185">Reference proteome</keyword>
<dbReference type="EMBL" id="CP139781">
    <property type="protein sequence ID" value="WRQ88176.1"/>
    <property type="molecule type" value="Genomic_DNA"/>
</dbReference>
<evidence type="ECO:0000313" key="3">
    <source>
        <dbReference type="EMBL" id="WRQ88176.1"/>
    </source>
</evidence>
<name>A0ABZ1C9I4_9BACT</name>
<feature type="region of interest" description="Disordered" evidence="1">
    <location>
        <begin position="675"/>
        <end position="694"/>
    </location>
</feature>
<evidence type="ECO:0000256" key="2">
    <source>
        <dbReference type="SAM" id="Phobius"/>
    </source>
</evidence>
<organism evidence="3 4">
    <name type="scientific">Actomonas aquatica</name>
    <dbReference type="NCBI Taxonomy" id="2866162"/>
    <lineage>
        <taxon>Bacteria</taxon>
        <taxon>Pseudomonadati</taxon>
        <taxon>Verrucomicrobiota</taxon>
        <taxon>Opitutia</taxon>
        <taxon>Opitutales</taxon>
        <taxon>Opitutaceae</taxon>
        <taxon>Actomonas</taxon>
    </lineage>
</organism>
<evidence type="ECO:0000313" key="4">
    <source>
        <dbReference type="Proteomes" id="UP000738431"/>
    </source>
</evidence>
<dbReference type="Proteomes" id="UP000738431">
    <property type="component" value="Chromosome"/>
</dbReference>
<evidence type="ECO:0008006" key="5">
    <source>
        <dbReference type="Google" id="ProtNLM"/>
    </source>
</evidence>
<evidence type="ECO:0000256" key="1">
    <source>
        <dbReference type="SAM" id="MobiDB-lite"/>
    </source>
</evidence>
<sequence>MIFGRYHRNQRGSVMVMAIMIAAVLGIAVASILRWSLTERRLNERHALRLEARNAAEAATEFAFAQVRYRMDNQTSFPVTMLDPDGPDPLEPPPSSIFAGSNVVTSSVEVTGGVVRSITNDLSGTHFFVDPTDPNNQFDPHKGKRIFRRDVLILGKATVRAPGVSDITAYVGQTLSMREAPMFAHALFFNMDLEIAPGADMTIFGPVHTNGDLWVVGQANNGSSLDFRGPVTVAGGVYWGYRTAPIMGDGSIEGETQEAIRFTNKAGSLINLRGQGNSFWHDHKMGEAAETTETRSEFRVHSSNTYNGYLQTSVHGVESYKPVAFGDYVEDPTPADGVDQSQNTGRAMIERPLASGDAGYNAQVEAQKFARKAGLYITVNPSSTTRTGKSPTGADVSIPAGEYRAFRADGTAVILPGSTVGTAGSVHPTPGARPIIQVKSNQMTDLRRFTNFNPNANRSWSNAYDPKTLDIIEVDMNALKRAVDWTVNGSSSSLIYDYDNSSTDSAYRASSPSSVTNTAAYNMVNYSSSDWNGLVYIESVDAETRRDSGVRLINGRGRVASTATGSATEGLTIATNDAMYVLGHYNADGNINTNASSLTNSSRFPEDVNEVPTALAADAITVLSQPVFNSSGIQVGGWNDAMSATRHLNSRHSSYWAVSSPSSNNMREGYDSSIRPGNYPTDASPGSWASSRSTKLEGSDTEIAAAFLAGIVPSNKNNNSQNSGGAHNFPRLLEYWDGDLAIRGSMVALFESRVADEPWSIRYYNAPGRFWGFNNILAEGRYPPQTPRVRTYRRVDFTDLTPAEYATELDELPW</sequence>
<keyword evidence="2" id="KW-1133">Transmembrane helix</keyword>
<gene>
    <name evidence="3" type="ORF">K1X11_002070</name>
</gene>
<proteinExistence type="predicted"/>
<keyword evidence="2" id="KW-0812">Transmembrane</keyword>
<dbReference type="RefSeq" id="WP_221028794.1">
    <property type="nucleotide sequence ID" value="NZ_CP139781.1"/>
</dbReference>